<proteinExistence type="predicted"/>
<dbReference type="EMBL" id="CAJNRE010019886">
    <property type="protein sequence ID" value="CAF2215329.1"/>
    <property type="molecule type" value="Genomic_DNA"/>
</dbReference>
<dbReference type="AlphaFoldDB" id="A0A816BJ91"/>
<dbReference type="EMBL" id="CAJNOW010016494">
    <property type="protein sequence ID" value="CAF1650608.1"/>
    <property type="molecule type" value="Genomic_DNA"/>
</dbReference>
<dbReference type="Proteomes" id="UP000663856">
    <property type="component" value="Unassembled WGS sequence"/>
</dbReference>
<dbReference type="Proteomes" id="UP000681967">
    <property type="component" value="Unassembled WGS sequence"/>
</dbReference>
<evidence type="ECO:0000313" key="11">
    <source>
        <dbReference type="EMBL" id="CAF4375701.1"/>
    </source>
</evidence>
<evidence type="ECO:0000313" key="8">
    <source>
        <dbReference type="EMBL" id="CAF3991293.1"/>
    </source>
</evidence>
<dbReference type="EMBL" id="CAJOBG010037203">
    <property type="protein sequence ID" value="CAF4375701.1"/>
    <property type="molecule type" value="Genomic_DNA"/>
</dbReference>
<dbReference type="EMBL" id="CAJOBI010324298">
    <property type="protein sequence ID" value="CAF5189573.1"/>
    <property type="molecule type" value="Genomic_DNA"/>
</dbReference>
<evidence type="ECO:0000313" key="7">
    <source>
        <dbReference type="EMBL" id="CAF2215329.1"/>
    </source>
</evidence>
<evidence type="ECO:0000313" key="9">
    <source>
        <dbReference type="EMBL" id="CAF4073721.1"/>
    </source>
</evidence>
<dbReference type="Proteomes" id="UP000663866">
    <property type="component" value="Unassembled WGS sequence"/>
</dbReference>
<evidence type="ECO:0000313" key="13">
    <source>
        <dbReference type="Proteomes" id="UP000663855"/>
    </source>
</evidence>
<evidence type="ECO:0000313" key="5">
    <source>
        <dbReference type="EMBL" id="CAF1943723.1"/>
    </source>
</evidence>
<dbReference type="Proteomes" id="UP000663824">
    <property type="component" value="Unassembled WGS sequence"/>
</dbReference>
<keyword evidence="1" id="KW-0812">Transmembrane</keyword>
<dbReference type="EMBL" id="CAJNRG010016153">
    <property type="protein sequence ID" value="CAF2192910.1"/>
    <property type="molecule type" value="Genomic_DNA"/>
</dbReference>
<dbReference type="OrthoDB" id="9990142at2759"/>
<keyword evidence="1" id="KW-0472">Membrane</keyword>
<feature type="signal peptide" evidence="2">
    <location>
        <begin position="1"/>
        <end position="19"/>
    </location>
</feature>
<dbReference type="Proteomes" id="UP000663887">
    <property type="component" value="Unassembled WGS sequence"/>
</dbReference>
<organism evidence="3 13">
    <name type="scientific">Rotaria magnacalcarata</name>
    <dbReference type="NCBI Taxonomy" id="392030"/>
    <lineage>
        <taxon>Eukaryota</taxon>
        <taxon>Metazoa</taxon>
        <taxon>Spiralia</taxon>
        <taxon>Gnathifera</taxon>
        <taxon>Rotifera</taxon>
        <taxon>Eurotatoria</taxon>
        <taxon>Bdelloidea</taxon>
        <taxon>Philodinida</taxon>
        <taxon>Philodinidae</taxon>
        <taxon>Rotaria</taxon>
    </lineage>
</organism>
<evidence type="ECO:0000256" key="2">
    <source>
        <dbReference type="SAM" id="SignalP"/>
    </source>
</evidence>
<dbReference type="Proteomes" id="UP000676336">
    <property type="component" value="Unassembled WGS sequence"/>
</dbReference>
<keyword evidence="2" id="KW-0732">Signal</keyword>
<dbReference type="EMBL" id="CAJOBF010001873">
    <property type="protein sequence ID" value="CAF3991293.1"/>
    <property type="molecule type" value="Genomic_DNA"/>
</dbReference>
<evidence type="ECO:0000313" key="3">
    <source>
        <dbReference type="EMBL" id="CAF1608983.1"/>
    </source>
</evidence>
<dbReference type="EMBL" id="CAJNRF010000175">
    <property type="protein sequence ID" value="CAF1943723.1"/>
    <property type="molecule type" value="Genomic_DNA"/>
</dbReference>
<protein>
    <submittedName>
        <fullName evidence="3">Uncharacterized protein</fullName>
    </submittedName>
</protein>
<dbReference type="Proteomes" id="UP000663834">
    <property type="component" value="Unassembled WGS sequence"/>
</dbReference>
<comment type="caution">
    <text evidence="3">The sequence shown here is derived from an EMBL/GenBank/DDBJ whole genome shotgun (WGS) entry which is preliminary data.</text>
</comment>
<sequence>MKLRFVVFLFLLAIDGSATKRLCLSGCTVSGLMGMPLVVPDGLCKTVRGTNCQVNVRVQYHQRSYSVVFDTSYVKSYSRFIYILPSYYLSYTATYSCSSHDSCALDFAKTKVLELSNRTYDLFSIVSELRPLLEERRQAGDNLNCYDGACLTGLCEIEYDTKSNSLRKRVCNREANIVRVSAYDSGSYATLDIECNRTNCNSPNTMAYVKRILHTYNLTDANGRINRAQNGIGSAFMIGGLMLFSYLINKTIL</sequence>
<reference evidence="3" key="1">
    <citation type="submission" date="2021-02" db="EMBL/GenBank/DDBJ databases">
        <authorList>
            <person name="Nowell W R."/>
        </authorList>
    </citation>
    <scope>NUCLEOTIDE SEQUENCE</scope>
</reference>
<gene>
    <name evidence="9" type="ORF">BYL167_LOCUS17672</name>
    <name evidence="3" type="ORF">CJN711_LOCUS36272</name>
    <name evidence="10" type="ORF">GIL414_LOCUS23334</name>
    <name evidence="4" type="ORF">KQP761_LOCUS29904</name>
    <name evidence="7" type="ORF">MBJ925_LOCUS36099</name>
    <name evidence="11" type="ORF">OVN521_LOCUS33593</name>
    <name evidence="12" type="ORF">SMN809_LOCUS71778</name>
    <name evidence="8" type="ORF">UXM345_LOCUS15618</name>
    <name evidence="5" type="ORF">WKI299_LOCUS2022</name>
    <name evidence="6" type="ORF">XDN619_LOCUS32381</name>
</gene>
<dbReference type="Proteomes" id="UP000681720">
    <property type="component" value="Unassembled WGS sequence"/>
</dbReference>
<evidence type="ECO:0000313" key="12">
    <source>
        <dbReference type="EMBL" id="CAF5189573.1"/>
    </source>
</evidence>
<name>A0A816BJ91_9BILA</name>
<evidence type="ECO:0000256" key="1">
    <source>
        <dbReference type="SAM" id="Phobius"/>
    </source>
</evidence>
<feature type="transmembrane region" description="Helical" evidence="1">
    <location>
        <begin position="231"/>
        <end position="248"/>
    </location>
</feature>
<evidence type="ECO:0000313" key="10">
    <source>
        <dbReference type="EMBL" id="CAF4242774.1"/>
    </source>
</evidence>
<evidence type="ECO:0000313" key="6">
    <source>
        <dbReference type="EMBL" id="CAF2192910.1"/>
    </source>
</evidence>
<keyword evidence="1" id="KW-1133">Transmembrane helix</keyword>
<evidence type="ECO:0000313" key="14">
    <source>
        <dbReference type="Proteomes" id="UP000663866"/>
    </source>
</evidence>
<dbReference type="EMBL" id="CAJNOV010017542">
    <property type="protein sequence ID" value="CAF1608983.1"/>
    <property type="molecule type" value="Genomic_DNA"/>
</dbReference>
<keyword evidence="14" id="KW-1185">Reference proteome</keyword>
<evidence type="ECO:0000313" key="4">
    <source>
        <dbReference type="EMBL" id="CAF1650608.1"/>
    </source>
</evidence>
<dbReference type="Proteomes" id="UP000663842">
    <property type="component" value="Unassembled WGS sequence"/>
</dbReference>
<dbReference type="EMBL" id="CAJOBJ010025719">
    <property type="protein sequence ID" value="CAF4242774.1"/>
    <property type="molecule type" value="Genomic_DNA"/>
</dbReference>
<dbReference type="Proteomes" id="UP000663855">
    <property type="component" value="Unassembled WGS sequence"/>
</dbReference>
<dbReference type="EMBL" id="CAJOBH010007056">
    <property type="protein sequence ID" value="CAF4073721.1"/>
    <property type="molecule type" value="Genomic_DNA"/>
</dbReference>
<feature type="chain" id="PRO_5036229699" evidence="2">
    <location>
        <begin position="20"/>
        <end position="253"/>
    </location>
</feature>
<accession>A0A816BJ91</accession>